<dbReference type="Gene3D" id="1.10.1200.10">
    <property type="entry name" value="ACP-like"/>
    <property type="match status" value="1"/>
</dbReference>
<dbReference type="GO" id="GO:0000035">
    <property type="term" value="F:acyl binding"/>
    <property type="evidence" value="ECO:0007669"/>
    <property type="project" value="TreeGrafter"/>
</dbReference>
<evidence type="ECO:0000256" key="2">
    <source>
        <dbReference type="ARBA" id="ARBA00022553"/>
    </source>
</evidence>
<dbReference type="HAMAP" id="MF_01217">
    <property type="entry name" value="Acyl_carrier"/>
    <property type="match status" value="1"/>
</dbReference>
<dbReference type="NCBIfam" id="NF002148">
    <property type="entry name" value="PRK00982.1-2"/>
    <property type="match status" value="1"/>
</dbReference>
<proteinExistence type="inferred from homology"/>
<dbReference type="EMBL" id="MT141923">
    <property type="protein sequence ID" value="QJA72084.1"/>
    <property type="molecule type" value="Genomic_DNA"/>
</dbReference>
<dbReference type="NCBIfam" id="TIGR00517">
    <property type="entry name" value="acyl_carrier"/>
    <property type="match status" value="1"/>
</dbReference>
<dbReference type="GO" id="GO:0016020">
    <property type="term" value="C:membrane"/>
    <property type="evidence" value="ECO:0007669"/>
    <property type="project" value="GOC"/>
</dbReference>
<dbReference type="NCBIfam" id="NF009104">
    <property type="entry name" value="PRK12449.1"/>
    <property type="match status" value="1"/>
</dbReference>
<dbReference type="GO" id="GO:0000036">
    <property type="term" value="F:acyl carrier activity"/>
    <property type="evidence" value="ECO:0007669"/>
    <property type="project" value="TreeGrafter"/>
</dbReference>
<name>A0A6M3JPQ0_9ZZZZ</name>
<dbReference type="InterPro" id="IPR003231">
    <property type="entry name" value="ACP"/>
</dbReference>
<evidence type="ECO:0000259" key="3">
    <source>
        <dbReference type="PROSITE" id="PS50075"/>
    </source>
</evidence>
<evidence type="ECO:0000313" key="4">
    <source>
        <dbReference type="EMBL" id="QJA72084.1"/>
    </source>
</evidence>
<evidence type="ECO:0000256" key="1">
    <source>
        <dbReference type="ARBA" id="ARBA00022450"/>
    </source>
</evidence>
<accession>A0A6M3JPQ0</accession>
<gene>
    <name evidence="4" type="ORF">MM415A02929_0006</name>
</gene>
<dbReference type="SUPFAM" id="SSF47336">
    <property type="entry name" value="ACP-like"/>
    <property type="match status" value="1"/>
</dbReference>
<dbReference type="InterPro" id="IPR009081">
    <property type="entry name" value="PP-bd_ACP"/>
</dbReference>
<dbReference type="InterPro" id="IPR036736">
    <property type="entry name" value="ACP-like_sf"/>
</dbReference>
<dbReference type="AlphaFoldDB" id="A0A6M3JPQ0"/>
<feature type="domain" description="Carrier" evidence="3">
    <location>
        <begin position="1"/>
        <end position="78"/>
    </location>
</feature>
<dbReference type="GO" id="GO:0009245">
    <property type="term" value="P:lipid A biosynthetic process"/>
    <property type="evidence" value="ECO:0007669"/>
    <property type="project" value="TreeGrafter"/>
</dbReference>
<keyword evidence="2" id="KW-0597">Phosphoprotein</keyword>
<dbReference type="PROSITE" id="PS50075">
    <property type="entry name" value="CARRIER"/>
    <property type="match status" value="1"/>
</dbReference>
<dbReference type="PANTHER" id="PTHR20863:SF76">
    <property type="entry name" value="CARRIER DOMAIN-CONTAINING PROTEIN"/>
    <property type="match status" value="1"/>
</dbReference>
<dbReference type="NCBIfam" id="NF002150">
    <property type="entry name" value="PRK00982.1-4"/>
    <property type="match status" value="1"/>
</dbReference>
<reference evidence="4" key="1">
    <citation type="submission" date="2020-03" db="EMBL/GenBank/DDBJ databases">
        <title>The deep terrestrial virosphere.</title>
        <authorList>
            <person name="Holmfeldt K."/>
            <person name="Nilsson E."/>
            <person name="Simone D."/>
            <person name="Lopez-Fernandez M."/>
            <person name="Wu X."/>
            <person name="de Brujin I."/>
            <person name="Lundin D."/>
            <person name="Andersson A."/>
            <person name="Bertilsson S."/>
            <person name="Dopson M."/>
        </authorList>
    </citation>
    <scope>NUCLEOTIDE SEQUENCE</scope>
    <source>
        <strain evidence="4">MM415A02929</strain>
    </source>
</reference>
<sequence length="79" mass="8823">MSREEILKKLEKIINTQLCHGPVTIAEKTTADDLGADSLDFIEFIMAVEEAFDVEISDDLADEWHTMGDVVEYLEGCSS</sequence>
<protein>
    <recommendedName>
        <fullName evidence="3">Carrier domain-containing protein</fullName>
    </recommendedName>
</protein>
<dbReference type="PANTHER" id="PTHR20863">
    <property type="entry name" value="ACYL CARRIER PROTEIN"/>
    <property type="match status" value="1"/>
</dbReference>
<organism evidence="4">
    <name type="scientific">viral metagenome</name>
    <dbReference type="NCBI Taxonomy" id="1070528"/>
    <lineage>
        <taxon>unclassified sequences</taxon>
        <taxon>metagenomes</taxon>
        <taxon>organismal metagenomes</taxon>
    </lineage>
</organism>
<keyword evidence="1" id="KW-0596">Phosphopantetheine</keyword>
<dbReference type="GO" id="GO:0005829">
    <property type="term" value="C:cytosol"/>
    <property type="evidence" value="ECO:0007669"/>
    <property type="project" value="TreeGrafter"/>
</dbReference>
<dbReference type="Pfam" id="PF00550">
    <property type="entry name" value="PP-binding"/>
    <property type="match status" value="1"/>
</dbReference>